<dbReference type="InterPro" id="IPR036526">
    <property type="entry name" value="C-N_Hydrolase_sf"/>
</dbReference>
<evidence type="ECO:0000256" key="2">
    <source>
        <dbReference type="ARBA" id="ARBA00007145"/>
    </source>
</evidence>
<dbReference type="UniPathway" id="UPA00253">
    <property type="reaction ID" value="UER00334"/>
</dbReference>
<evidence type="ECO:0000256" key="3">
    <source>
        <dbReference type="ARBA" id="ARBA00022598"/>
    </source>
</evidence>
<evidence type="ECO:0000256" key="4">
    <source>
        <dbReference type="ARBA" id="ARBA00022741"/>
    </source>
</evidence>
<dbReference type="InterPro" id="IPR022310">
    <property type="entry name" value="NAD/GMP_synthase"/>
</dbReference>
<dbReference type="PANTHER" id="PTHR23090:SF9">
    <property type="entry name" value="GLUTAMINE-DEPENDENT NAD(+) SYNTHETASE"/>
    <property type="match status" value="1"/>
</dbReference>
<dbReference type="EC" id="6.3.5.1" evidence="7"/>
<dbReference type="InterPro" id="IPR003694">
    <property type="entry name" value="NAD_synthase"/>
</dbReference>
<dbReference type="Pfam" id="PF02540">
    <property type="entry name" value="NAD_synthase"/>
    <property type="match status" value="1"/>
</dbReference>
<dbReference type="Gene3D" id="3.40.50.620">
    <property type="entry name" value="HUPs"/>
    <property type="match status" value="1"/>
</dbReference>
<dbReference type="GO" id="GO:0004359">
    <property type="term" value="F:glutaminase activity"/>
    <property type="evidence" value="ECO:0007669"/>
    <property type="project" value="InterPro"/>
</dbReference>
<dbReference type="Gene3D" id="3.60.110.10">
    <property type="entry name" value="Carbon-nitrogen hydrolase"/>
    <property type="match status" value="1"/>
</dbReference>
<gene>
    <name evidence="9" type="ORF">CROS1312_LOCUS846</name>
</gene>
<dbReference type="PROSITE" id="PS50263">
    <property type="entry name" value="CN_HYDROLASE"/>
    <property type="match status" value="1"/>
</dbReference>
<keyword evidence="3 7" id="KW-0436">Ligase</keyword>
<keyword evidence="4 7" id="KW-0547">Nucleotide-binding</keyword>
<dbReference type="PIRSF" id="PIRSF006630">
    <property type="entry name" value="NADS_GAT"/>
    <property type="match status" value="1"/>
</dbReference>
<feature type="domain" description="CN hydrolase" evidence="8">
    <location>
        <begin position="4"/>
        <end position="279"/>
    </location>
</feature>
<evidence type="ECO:0000256" key="7">
    <source>
        <dbReference type="PIRNR" id="PIRNR006630"/>
    </source>
</evidence>
<dbReference type="Pfam" id="PF00795">
    <property type="entry name" value="CN_hydrolase"/>
    <property type="match status" value="1"/>
</dbReference>
<dbReference type="HAMAP" id="MF_02090">
    <property type="entry name" value="NadE_glutamine_dep"/>
    <property type="match status" value="1"/>
</dbReference>
<organism evidence="9">
    <name type="scientific">Chloropicon roscoffensis</name>
    <dbReference type="NCBI Taxonomy" id="1461544"/>
    <lineage>
        <taxon>Eukaryota</taxon>
        <taxon>Viridiplantae</taxon>
        <taxon>Chlorophyta</taxon>
        <taxon>Chloropicophyceae</taxon>
        <taxon>Chloropicales</taxon>
        <taxon>Chloropicaceae</taxon>
        <taxon>Chloropicon</taxon>
    </lineage>
</organism>
<keyword evidence="5 7" id="KW-0067">ATP-binding</keyword>
<dbReference type="InterPro" id="IPR003010">
    <property type="entry name" value="C-N_Hydrolase"/>
</dbReference>
<comment type="catalytic activity">
    <reaction evidence="7">
        <text>deamido-NAD(+) + L-glutamine + ATP + H2O = L-glutamate + AMP + diphosphate + NAD(+) + H(+)</text>
        <dbReference type="Rhea" id="RHEA:24384"/>
        <dbReference type="ChEBI" id="CHEBI:15377"/>
        <dbReference type="ChEBI" id="CHEBI:15378"/>
        <dbReference type="ChEBI" id="CHEBI:29985"/>
        <dbReference type="ChEBI" id="CHEBI:30616"/>
        <dbReference type="ChEBI" id="CHEBI:33019"/>
        <dbReference type="ChEBI" id="CHEBI:57540"/>
        <dbReference type="ChEBI" id="CHEBI:58359"/>
        <dbReference type="ChEBI" id="CHEBI:58437"/>
        <dbReference type="ChEBI" id="CHEBI:456215"/>
        <dbReference type="EC" id="6.3.5.1"/>
    </reaction>
</comment>
<dbReference type="EMBL" id="HBHM01001132">
    <property type="protein sequence ID" value="CAD9721578.1"/>
    <property type="molecule type" value="Transcribed_RNA"/>
</dbReference>
<sequence length="723" mass="79222">MKLVRVGTCALNQWSMDIAGNAARLIESVHKCKQEHCRLRLGPELELSGYGCEDHFLEPDTVTHCWEALKHVLDSGCTENIYCDFGMPVEHNGVVYNCRVHVVGKTVLLIRPKLFLCDDGNYREGRHFTRWSKRGQTESFLLPDCFRGATSPTQERCPFGDAVLEFGCGTKVATETCEELWAPNPPHIRYTLAGAHIITNGSGSHWKLKKLNRRLDLVTSSVARCGGCYLYSNLKGCDGSRLVYDGAPIVAVNDLGVVAQGRQFSALSEVEVVTATVDVDAVVTYRQCTQSRNTQADERGEGECDVEVVRTAFELAEKDEALHRAATPALAEPGSLDPMEEIARGPALWLWDYLRRSGGSGFFVPLSGGADSAAVLAICGSMCQMVCDAVEGGDEAALADARRVAGRGEDWRPAGAKDLASCLLHTCYMSSDNSSGSTRALAAKLAEEVGSFHYSFPITTVTDALVALFRKVTGCAPSFQADGGGYAEDLALQNIQARVRMVLSYLMAQLLPWVRGQKGDGPGSGWLLVLSTGNVDEALRGYLTKYDCSSGDLNPIGAISKVDLKRFLEWGATQLGYPALADVAAAKPSAELRPTKGGQAEQLDEVEMGMTYEELGVFGRLRKLSKCGPVSMFDRLAREWGNRLSPLEVAEKVKRFFRYYAINRHKMTTVTPAVHAEDYSPDDNRYDLRQILYRVTWDWQFARIDSRVAKAEMARAKARGGAA</sequence>
<dbReference type="CDD" id="cd07570">
    <property type="entry name" value="GAT_Gln-NAD-synth"/>
    <property type="match status" value="1"/>
</dbReference>
<dbReference type="InterPro" id="IPR014729">
    <property type="entry name" value="Rossmann-like_a/b/a_fold"/>
</dbReference>
<dbReference type="AlphaFoldDB" id="A0A7S2X3Y1"/>
<name>A0A7S2X3Y1_9CHLO</name>
<keyword evidence="6 7" id="KW-0520">NAD</keyword>
<comment type="pathway">
    <text evidence="1 7">Cofactor biosynthesis; NAD(+) biosynthesis; NAD(+) from deamido-NAD(+) (L-Gln route): step 1/1.</text>
</comment>
<dbReference type="GO" id="GO:0005524">
    <property type="term" value="F:ATP binding"/>
    <property type="evidence" value="ECO:0007669"/>
    <property type="project" value="UniProtKB-UniRule"/>
</dbReference>
<dbReference type="PANTHER" id="PTHR23090">
    <property type="entry name" value="NH 3 /GLUTAMINE-DEPENDENT NAD + SYNTHETASE"/>
    <property type="match status" value="1"/>
</dbReference>
<dbReference type="CDD" id="cd00553">
    <property type="entry name" value="NAD_synthase"/>
    <property type="match status" value="1"/>
</dbReference>
<evidence type="ECO:0000256" key="5">
    <source>
        <dbReference type="ARBA" id="ARBA00022840"/>
    </source>
</evidence>
<dbReference type="SUPFAM" id="SSF56317">
    <property type="entry name" value="Carbon-nitrogen hydrolase"/>
    <property type="match status" value="1"/>
</dbReference>
<evidence type="ECO:0000259" key="8">
    <source>
        <dbReference type="PROSITE" id="PS50263"/>
    </source>
</evidence>
<dbReference type="FunFam" id="3.40.50.620:FF:000036">
    <property type="entry name" value="Glutamine-dependent NAD(+) synthetase"/>
    <property type="match status" value="1"/>
</dbReference>
<dbReference type="GO" id="GO:0005737">
    <property type="term" value="C:cytoplasm"/>
    <property type="evidence" value="ECO:0007669"/>
    <property type="project" value="InterPro"/>
</dbReference>
<accession>A0A7S2X3Y1</accession>
<proteinExistence type="inferred from homology"/>
<dbReference type="InterPro" id="IPR014445">
    <property type="entry name" value="Gln-dep_NAD_synthase"/>
</dbReference>
<comment type="similarity">
    <text evidence="2 7">In the C-terminal section; belongs to the NAD synthetase family.</text>
</comment>
<evidence type="ECO:0000256" key="6">
    <source>
        <dbReference type="ARBA" id="ARBA00023027"/>
    </source>
</evidence>
<reference evidence="9" key="1">
    <citation type="submission" date="2021-01" db="EMBL/GenBank/DDBJ databases">
        <authorList>
            <person name="Corre E."/>
            <person name="Pelletier E."/>
            <person name="Niang G."/>
            <person name="Scheremetjew M."/>
            <person name="Finn R."/>
            <person name="Kale V."/>
            <person name="Holt S."/>
            <person name="Cochrane G."/>
            <person name="Meng A."/>
            <person name="Brown T."/>
            <person name="Cohen L."/>
        </authorList>
    </citation>
    <scope>NUCLEOTIDE SEQUENCE</scope>
    <source>
        <strain evidence="9">RCC2335</strain>
    </source>
</reference>
<protein>
    <recommendedName>
        <fullName evidence="7">Glutamine-dependent NAD(+) synthetase</fullName>
        <ecNumber evidence="7">6.3.5.1</ecNumber>
    </recommendedName>
    <alternativeName>
        <fullName evidence="7">NAD(+) synthase [glutamine-hydrolyzing]</fullName>
    </alternativeName>
</protein>
<evidence type="ECO:0000313" key="9">
    <source>
        <dbReference type="EMBL" id="CAD9721578.1"/>
    </source>
</evidence>
<dbReference type="GO" id="GO:0009435">
    <property type="term" value="P:NAD+ biosynthetic process"/>
    <property type="evidence" value="ECO:0007669"/>
    <property type="project" value="UniProtKB-UniRule"/>
</dbReference>
<evidence type="ECO:0000256" key="1">
    <source>
        <dbReference type="ARBA" id="ARBA00005188"/>
    </source>
</evidence>
<dbReference type="SUPFAM" id="SSF52402">
    <property type="entry name" value="Adenine nucleotide alpha hydrolases-like"/>
    <property type="match status" value="1"/>
</dbReference>
<dbReference type="GO" id="GO:0003952">
    <property type="term" value="F:NAD+ synthase (glutamine-hydrolyzing) activity"/>
    <property type="evidence" value="ECO:0007669"/>
    <property type="project" value="UniProtKB-UniRule"/>
</dbReference>